<dbReference type="Proteomes" id="UP000183832">
    <property type="component" value="Unassembled WGS sequence"/>
</dbReference>
<dbReference type="EMBL" id="CVRI01000064">
    <property type="protein sequence ID" value="CRL05486.1"/>
    <property type="molecule type" value="Genomic_DNA"/>
</dbReference>
<accession>A0A1J1J205</accession>
<reference evidence="1 2" key="1">
    <citation type="submission" date="2015-04" db="EMBL/GenBank/DDBJ databases">
        <authorList>
            <person name="Syromyatnikov M.Y."/>
            <person name="Popov V.N."/>
        </authorList>
    </citation>
    <scope>NUCLEOTIDE SEQUENCE [LARGE SCALE GENOMIC DNA]</scope>
</reference>
<evidence type="ECO:0000313" key="2">
    <source>
        <dbReference type="Proteomes" id="UP000183832"/>
    </source>
</evidence>
<name>A0A1J1J205_9DIPT</name>
<gene>
    <name evidence="1" type="ORF">CLUMA_CG018563</name>
</gene>
<proteinExistence type="predicted"/>
<protein>
    <submittedName>
        <fullName evidence="1">CLUMA_CG018563, isoform A</fullName>
    </submittedName>
</protein>
<keyword evidence="2" id="KW-1185">Reference proteome</keyword>
<dbReference type="AlphaFoldDB" id="A0A1J1J205"/>
<organism evidence="1 2">
    <name type="scientific">Clunio marinus</name>
    <dbReference type="NCBI Taxonomy" id="568069"/>
    <lineage>
        <taxon>Eukaryota</taxon>
        <taxon>Metazoa</taxon>
        <taxon>Ecdysozoa</taxon>
        <taxon>Arthropoda</taxon>
        <taxon>Hexapoda</taxon>
        <taxon>Insecta</taxon>
        <taxon>Pterygota</taxon>
        <taxon>Neoptera</taxon>
        <taxon>Endopterygota</taxon>
        <taxon>Diptera</taxon>
        <taxon>Nematocera</taxon>
        <taxon>Chironomoidea</taxon>
        <taxon>Chironomidae</taxon>
        <taxon>Clunio</taxon>
    </lineage>
</organism>
<sequence length="94" mass="10768">MKRIICLICHSDVGSRLKIDSRLLRAQFDVFNLSDFHYFFHLTGTGCLVDSSCIAENNFKQGKLFLSSFDAHFLIRTREVQSAYSTGDSTQNFH</sequence>
<evidence type="ECO:0000313" key="1">
    <source>
        <dbReference type="EMBL" id="CRL05486.1"/>
    </source>
</evidence>